<dbReference type="AlphaFoldDB" id="A0A6A6XQE0"/>
<accession>A0A6A6XQE0</accession>
<reference evidence="2" key="1">
    <citation type="journal article" date="2020" name="Stud. Mycol.">
        <title>101 Dothideomycetes genomes: a test case for predicting lifestyles and emergence of pathogens.</title>
        <authorList>
            <person name="Haridas S."/>
            <person name="Albert R."/>
            <person name="Binder M."/>
            <person name="Bloem J."/>
            <person name="Labutti K."/>
            <person name="Salamov A."/>
            <person name="Andreopoulos B."/>
            <person name="Baker S."/>
            <person name="Barry K."/>
            <person name="Bills G."/>
            <person name="Bluhm B."/>
            <person name="Cannon C."/>
            <person name="Castanera R."/>
            <person name="Culley D."/>
            <person name="Daum C."/>
            <person name="Ezra D."/>
            <person name="Gonzalez J."/>
            <person name="Henrissat B."/>
            <person name="Kuo A."/>
            <person name="Liang C."/>
            <person name="Lipzen A."/>
            <person name="Lutzoni F."/>
            <person name="Magnuson J."/>
            <person name="Mondo S."/>
            <person name="Nolan M."/>
            <person name="Ohm R."/>
            <person name="Pangilinan J."/>
            <person name="Park H.-J."/>
            <person name="Ramirez L."/>
            <person name="Alfaro M."/>
            <person name="Sun H."/>
            <person name="Tritt A."/>
            <person name="Yoshinaga Y."/>
            <person name="Zwiers L.-H."/>
            <person name="Turgeon B."/>
            <person name="Goodwin S."/>
            <person name="Spatafora J."/>
            <person name="Crous P."/>
            <person name="Grigoriev I."/>
        </authorList>
    </citation>
    <scope>NUCLEOTIDE SEQUENCE</scope>
    <source>
        <strain evidence="2">CBS 109.77</strain>
    </source>
</reference>
<dbReference type="Proteomes" id="UP000799757">
    <property type="component" value="Unassembled WGS sequence"/>
</dbReference>
<keyword evidence="1" id="KW-0472">Membrane</keyword>
<gene>
    <name evidence="2" type="ORF">K505DRAFT_109345</name>
</gene>
<organism evidence="2 3">
    <name type="scientific">Melanomma pulvis-pyrius CBS 109.77</name>
    <dbReference type="NCBI Taxonomy" id="1314802"/>
    <lineage>
        <taxon>Eukaryota</taxon>
        <taxon>Fungi</taxon>
        <taxon>Dikarya</taxon>
        <taxon>Ascomycota</taxon>
        <taxon>Pezizomycotina</taxon>
        <taxon>Dothideomycetes</taxon>
        <taxon>Pleosporomycetidae</taxon>
        <taxon>Pleosporales</taxon>
        <taxon>Melanommataceae</taxon>
        <taxon>Melanomma</taxon>
    </lineage>
</organism>
<evidence type="ECO:0000313" key="2">
    <source>
        <dbReference type="EMBL" id="KAF2798398.1"/>
    </source>
</evidence>
<protein>
    <submittedName>
        <fullName evidence="2">Uncharacterized protein</fullName>
    </submittedName>
</protein>
<feature type="transmembrane region" description="Helical" evidence="1">
    <location>
        <begin position="126"/>
        <end position="150"/>
    </location>
</feature>
<keyword evidence="1" id="KW-0812">Transmembrane</keyword>
<evidence type="ECO:0000256" key="1">
    <source>
        <dbReference type="SAM" id="Phobius"/>
    </source>
</evidence>
<dbReference type="EMBL" id="MU001785">
    <property type="protein sequence ID" value="KAF2798398.1"/>
    <property type="molecule type" value="Genomic_DNA"/>
</dbReference>
<feature type="transmembrane region" description="Helical" evidence="1">
    <location>
        <begin position="80"/>
        <end position="105"/>
    </location>
</feature>
<proteinExistence type="predicted"/>
<name>A0A6A6XQE0_9PLEO</name>
<keyword evidence="1" id="KW-1133">Transmembrane helix</keyword>
<keyword evidence="3" id="KW-1185">Reference proteome</keyword>
<evidence type="ECO:0000313" key="3">
    <source>
        <dbReference type="Proteomes" id="UP000799757"/>
    </source>
</evidence>
<sequence length="154" mass="17337">MLLCGIQGDSCAEIPSRRRRVFYCLRHGSKLPAVWLLWCNTTRSMDPQTTSASSIRIGHVPPSRFYRPIANTLHRVFSCLFFFFAAWLSCALLLATLVVTLPQSIRIGRICSQIRPWRRIPRRPGLWAARSMGAVAAFASLHFVLVLTVASSHP</sequence>